<evidence type="ECO:0000313" key="1">
    <source>
        <dbReference type="EMBL" id="XAH75882.1"/>
    </source>
</evidence>
<organism evidence="1 2">
    <name type="scientific">Kineothrix sedimenti</name>
    <dbReference type="NCBI Taxonomy" id="3123317"/>
    <lineage>
        <taxon>Bacteria</taxon>
        <taxon>Bacillati</taxon>
        <taxon>Bacillota</taxon>
        <taxon>Clostridia</taxon>
        <taxon>Lachnospirales</taxon>
        <taxon>Lachnospiraceae</taxon>
        <taxon>Kineothrix</taxon>
    </lineage>
</organism>
<evidence type="ECO:0000313" key="2">
    <source>
        <dbReference type="Proteomes" id="UP001451571"/>
    </source>
</evidence>
<dbReference type="Proteomes" id="UP001451571">
    <property type="component" value="Chromosome"/>
</dbReference>
<sequence length="70" mass="8356">MSAMISAMNELYNYIIDEFSSVFHNSFTRGMLQNILDESEKIEIISERCEWLDKMIPQIRIDEIRDVLLR</sequence>
<reference evidence="1 2" key="1">
    <citation type="submission" date="2024-02" db="EMBL/GenBank/DDBJ databases">
        <title>Bacterial strain from lacustrine sediment.</title>
        <authorList>
            <person name="Petit C."/>
            <person name="Fadhlaoui K."/>
        </authorList>
    </citation>
    <scope>NUCLEOTIDE SEQUENCE [LARGE SCALE GENOMIC DNA]</scope>
    <source>
        <strain evidence="1 2">IPX-CK</strain>
    </source>
</reference>
<keyword evidence="2" id="KW-1185">Reference proteome</keyword>
<proteinExistence type="predicted"/>
<gene>
    <name evidence="1" type="ORF">V6984_09045</name>
</gene>
<name>A0ABZ3F2X1_9FIRM</name>
<protein>
    <submittedName>
        <fullName evidence="1">Uncharacterized protein</fullName>
    </submittedName>
</protein>
<dbReference type="RefSeq" id="WP_342759458.1">
    <property type="nucleotide sequence ID" value="NZ_CP146256.1"/>
</dbReference>
<dbReference type="EMBL" id="CP146256">
    <property type="protein sequence ID" value="XAH75882.1"/>
    <property type="molecule type" value="Genomic_DNA"/>
</dbReference>
<accession>A0ABZ3F2X1</accession>